<comment type="pathway">
    <text evidence="2">Cell wall biogenesis; lipoteichoic acid biosynthesis.</text>
</comment>
<keyword evidence="12" id="KW-1185">Reference proteome</keyword>
<feature type="transmembrane region" description="Helical" evidence="9">
    <location>
        <begin position="143"/>
        <end position="160"/>
    </location>
</feature>
<sequence>MLIIYLLLIIGQFALAYFQIFQDPSFLSFIADLAFIFLLVLLIHTFVKERAQIYFYAGLTFIVGLLMLVFVLYSRFYHEIATYHSFSLIGEVGVVKDSASSLLKWYDWLFFANLLLLPVVIYLKRKKQIVFKTFRIKRSTFGILMTVSVVLIGLFTYDMMEKNIISDTKRAEKMGVFTFNLSTAFTGTAHVRAADINAQNVQNLKGVTPKKDPKYYGVAKGKNLIIIQLESLQRNLTGVKINGQSVTPTLDKLQNETLYSDSFFQTVSKSNTADAEWSVYTSTFPSGYYTNTQTYGDRIIPSLPRLLGNEGYQSATFHTNDASFYNRENFYPAVGFDKFYDSNFFGDEDKIGFSASDEVLYTKSLPILEEHYNHDEPFYAQLISVSSHMPFKIPEEKQSLVLPNDLKDTQLGDYFQAVHYADAELGKFIDKLKAKGIWDDSVVVMYGDHHIIDTSTLPDNQQKYINRSSELKAQPADDYRIPFYLHVPGIEKTGKIDNIGGEIDIMPTVLNVLGVKTTDQIMFGEDILNNKTNFVPERYTMPEGSYFSNSYMYAPDESFETGKAISYSGTNVPLTDSIRQRFDASRKLLQYSDSYIENFPKQKEYGKTKRR</sequence>
<comment type="subcellular location">
    <subcellularLocation>
        <location evidence="1">Cell membrane</location>
        <topology evidence="1">Multi-pass membrane protein</topology>
    </subcellularLocation>
</comment>
<keyword evidence="4 8" id="KW-1003">Cell membrane</keyword>
<dbReference type="Pfam" id="PF00884">
    <property type="entry name" value="Sulfatase"/>
    <property type="match status" value="1"/>
</dbReference>
<comment type="similarity">
    <text evidence="3 8">Belongs to the LTA synthase family.</text>
</comment>
<feature type="transmembrane region" description="Helical" evidence="9">
    <location>
        <begin position="53"/>
        <end position="73"/>
    </location>
</feature>
<dbReference type="Proteomes" id="UP000019249">
    <property type="component" value="Unassembled WGS sequence"/>
</dbReference>
<comment type="caution">
    <text evidence="11">The sequence shown here is derived from an EMBL/GenBank/DDBJ whole genome shotgun (WGS) entry which is preliminary data.</text>
</comment>
<dbReference type="CDD" id="cd16015">
    <property type="entry name" value="LTA_synthase"/>
    <property type="match status" value="1"/>
</dbReference>
<dbReference type="PANTHER" id="PTHR47371:SF3">
    <property type="entry name" value="PHOSPHOGLYCEROL TRANSFERASE I"/>
    <property type="match status" value="1"/>
</dbReference>
<dbReference type="InterPro" id="IPR000917">
    <property type="entry name" value="Sulfatase_N"/>
</dbReference>
<accession>A0ABN0RD78</accession>
<dbReference type="EMBL" id="AODF01000029">
    <property type="protein sequence ID" value="EUJ28211.1"/>
    <property type="molecule type" value="Genomic_DNA"/>
</dbReference>
<evidence type="ECO:0000313" key="12">
    <source>
        <dbReference type="Proteomes" id="UP000019249"/>
    </source>
</evidence>
<evidence type="ECO:0000256" key="2">
    <source>
        <dbReference type="ARBA" id="ARBA00004936"/>
    </source>
</evidence>
<evidence type="ECO:0000256" key="5">
    <source>
        <dbReference type="ARBA" id="ARBA00022692"/>
    </source>
</evidence>
<evidence type="ECO:0000256" key="1">
    <source>
        <dbReference type="ARBA" id="ARBA00004651"/>
    </source>
</evidence>
<evidence type="ECO:0000256" key="4">
    <source>
        <dbReference type="ARBA" id="ARBA00022475"/>
    </source>
</evidence>
<dbReference type="PANTHER" id="PTHR47371">
    <property type="entry name" value="LIPOTEICHOIC ACID SYNTHASE"/>
    <property type="match status" value="1"/>
</dbReference>
<organism evidence="11 12">
    <name type="scientific">Listeria floridensis FSL S10-1187</name>
    <dbReference type="NCBI Taxonomy" id="1265817"/>
    <lineage>
        <taxon>Bacteria</taxon>
        <taxon>Bacillati</taxon>
        <taxon>Bacillota</taxon>
        <taxon>Bacilli</taxon>
        <taxon>Bacillales</taxon>
        <taxon>Listeriaceae</taxon>
        <taxon>Listeria</taxon>
    </lineage>
</organism>
<feature type="domain" description="Sulfatase N-terminal" evidence="10">
    <location>
        <begin position="222"/>
        <end position="515"/>
    </location>
</feature>
<evidence type="ECO:0000256" key="7">
    <source>
        <dbReference type="ARBA" id="ARBA00023136"/>
    </source>
</evidence>
<evidence type="ECO:0000256" key="6">
    <source>
        <dbReference type="ARBA" id="ARBA00022989"/>
    </source>
</evidence>
<evidence type="ECO:0000256" key="3">
    <source>
        <dbReference type="ARBA" id="ARBA00009983"/>
    </source>
</evidence>
<feature type="transmembrane region" description="Helical" evidence="9">
    <location>
        <begin position="26"/>
        <end position="46"/>
    </location>
</feature>
<evidence type="ECO:0000256" key="8">
    <source>
        <dbReference type="PIRNR" id="PIRNR005091"/>
    </source>
</evidence>
<evidence type="ECO:0000259" key="10">
    <source>
        <dbReference type="Pfam" id="PF00884"/>
    </source>
</evidence>
<name>A0ABN0RD78_9LIST</name>
<keyword evidence="6 9" id="KW-1133">Transmembrane helix</keyword>
<feature type="transmembrane region" description="Helical" evidence="9">
    <location>
        <begin position="105"/>
        <end position="123"/>
    </location>
</feature>
<dbReference type="Gene3D" id="3.30.1120.170">
    <property type="match status" value="1"/>
</dbReference>
<reference evidence="11 12" key="1">
    <citation type="journal article" date="2014" name="Int. J. Syst. Evol. Microbiol.">
        <title>Listeria floridensis sp. nov., Listeria aquatica sp. nov., Listeria cornellensis sp. nov., Listeria riparia sp. nov. and Listeria grandensis sp. nov., from agricultural and natural environments.</title>
        <authorList>
            <person name="den Bakker H.C."/>
            <person name="Warchocki S."/>
            <person name="Wright E.M."/>
            <person name="Allred A.F."/>
            <person name="Ahlstrom C."/>
            <person name="Manuel C.S."/>
            <person name="Stasiewicz M.J."/>
            <person name="Burrell A."/>
            <person name="Roof S."/>
            <person name="Strawn L."/>
            <person name="Fortes E.D."/>
            <person name="Nightingale K.K."/>
            <person name="Kephart D."/>
            <person name="Wiedmann M."/>
        </authorList>
    </citation>
    <scope>NUCLEOTIDE SEQUENCE [LARGE SCALE GENOMIC DNA]</scope>
    <source>
        <strain evidence="11 12">FSL S10-1187</strain>
    </source>
</reference>
<evidence type="ECO:0000313" key="11">
    <source>
        <dbReference type="EMBL" id="EUJ28211.1"/>
    </source>
</evidence>
<keyword evidence="7 8" id="KW-0472">Membrane</keyword>
<evidence type="ECO:0000256" key="9">
    <source>
        <dbReference type="SAM" id="Phobius"/>
    </source>
</evidence>
<protein>
    <submittedName>
        <fullName evidence="11">Lipoteichoic acid synthase-like yqgS</fullName>
    </submittedName>
</protein>
<dbReference type="InterPro" id="IPR012160">
    <property type="entry name" value="LtaS-like"/>
</dbReference>
<keyword evidence="5 9" id="KW-0812">Transmembrane</keyword>
<dbReference type="RefSeq" id="WP_036098030.1">
    <property type="nucleotide sequence ID" value="NZ_AODF01000029.1"/>
</dbReference>
<dbReference type="InterPro" id="IPR017850">
    <property type="entry name" value="Alkaline_phosphatase_core_sf"/>
</dbReference>
<proteinExistence type="inferred from homology"/>
<dbReference type="PIRSF" id="PIRSF005091">
    <property type="entry name" value="Mmb_sulf_HI1246"/>
    <property type="match status" value="1"/>
</dbReference>
<dbReference type="SUPFAM" id="SSF53649">
    <property type="entry name" value="Alkaline phosphatase-like"/>
    <property type="match status" value="1"/>
</dbReference>
<gene>
    <name evidence="11" type="ORF">MFLO_12471</name>
</gene>
<dbReference type="InterPro" id="IPR050448">
    <property type="entry name" value="OpgB/LTA_synthase_biosynth"/>
</dbReference>
<dbReference type="Gene3D" id="3.40.720.10">
    <property type="entry name" value="Alkaline Phosphatase, subunit A"/>
    <property type="match status" value="1"/>
</dbReference>